<evidence type="ECO:0000313" key="3">
    <source>
        <dbReference type="EMBL" id="MDP5273143.1"/>
    </source>
</evidence>
<dbReference type="RefSeq" id="WP_305990432.1">
    <property type="nucleotide sequence ID" value="NZ_JAVAMP010000001.1"/>
</dbReference>
<evidence type="ECO:0000256" key="1">
    <source>
        <dbReference type="SAM" id="SignalP"/>
    </source>
</evidence>
<dbReference type="InterPro" id="IPR002169">
    <property type="entry name" value="Peptidase_M9A/M9B"/>
</dbReference>
<dbReference type="SUPFAM" id="SSF49299">
    <property type="entry name" value="PKD domain"/>
    <property type="match status" value="2"/>
</dbReference>
<dbReference type="PROSITE" id="PS50093">
    <property type="entry name" value="PKD"/>
    <property type="match status" value="2"/>
</dbReference>
<reference evidence="3 4" key="1">
    <citation type="submission" date="2023-08" db="EMBL/GenBank/DDBJ databases">
        <authorList>
            <person name="Park J.-S."/>
        </authorList>
    </citation>
    <scope>NUCLEOTIDE SEQUENCE [LARGE SCALE GENOMIC DNA]</scope>
    <source>
        <strain evidence="3 4">2205SS18-9</strain>
    </source>
</reference>
<dbReference type="SMART" id="SM00089">
    <property type="entry name" value="PKD"/>
    <property type="match status" value="2"/>
</dbReference>
<dbReference type="InterPro" id="IPR035986">
    <property type="entry name" value="PKD_dom_sf"/>
</dbReference>
<dbReference type="EMBL" id="JAVAMP010000001">
    <property type="protein sequence ID" value="MDP5273143.1"/>
    <property type="molecule type" value="Genomic_DNA"/>
</dbReference>
<dbReference type="Pfam" id="PF18496">
    <property type="entry name" value="ColG_sub"/>
    <property type="match status" value="1"/>
</dbReference>
<feature type="signal peptide" evidence="1">
    <location>
        <begin position="1"/>
        <end position="29"/>
    </location>
</feature>
<organism evidence="3 4">
    <name type="scientific">Chengkuizengella axinellae</name>
    <dbReference type="NCBI Taxonomy" id="3064388"/>
    <lineage>
        <taxon>Bacteria</taxon>
        <taxon>Bacillati</taxon>
        <taxon>Bacillota</taxon>
        <taxon>Bacilli</taxon>
        <taxon>Bacillales</taxon>
        <taxon>Paenibacillaceae</taxon>
        <taxon>Chengkuizengella</taxon>
    </lineage>
</organism>
<keyword evidence="1" id="KW-0732">Signal</keyword>
<dbReference type="InterPro" id="IPR013783">
    <property type="entry name" value="Ig-like_fold"/>
</dbReference>
<evidence type="ECO:0000313" key="4">
    <source>
        <dbReference type="Proteomes" id="UP001231941"/>
    </source>
</evidence>
<evidence type="ECO:0000259" key="2">
    <source>
        <dbReference type="PROSITE" id="PS50093"/>
    </source>
</evidence>
<dbReference type="InterPro" id="IPR022409">
    <property type="entry name" value="PKD/Chitinase_dom"/>
</dbReference>
<gene>
    <name evidence="3" type="ORF">Q5Y73_03415</name>
</gene>
<dbReference type="SUPFAM" id="SSF89260">
    <property type="entry name" value="Collagen-binding domain"/>
    <property type="match status" value="1"/>
</dbReference>
<dbReference type="CDD" id="cd00146">
    <property type="entry name" value="PKD"/>
    <property type="match status" value="2"/>
</dbReference>
<dbReference type="InterPro" id="IPR041379">
    <property type="entry name" value="ColG_subdomain"/>
</dbReference>
<dbReference type="Gene3D" id="2.60.40.10">
    <property type="entry name" value="Immunoglobulins"/>
    <property type="match status" value="2"/>
</dbReference>
<dbReference type="Proteomes" id="UP001231941">
    <property type="component" value="Unassembled WGS sequence"/>
</dbReference>
<feature type="chain" id="PRO_5047296498" evidence="1">
    <location>
        <begin position="30"/>
        <end position="1128"/>
    </location>
</feature>
<sequence length="1128" mass="125407">MKSFKKILSKTSILFLALCLLIPGVNSLAAAEKKEVSISATTTFSDLERMTNIELISYIVNNLDSAYDIEDLTDQNSAISFYSDQTRAEALLDGIVSQAPSWSETNDAGLSSLIRLANYPFYLSDDPTINYTDNTDYRAKVTDAIIAILDNPRVAFNDSEAAKDLFEETSYLFYHAPRNGTELYTKLGHKIRDFIDDFDYYYSVYTAENDGFEHGLSAYSQMIEAIDVNLYNNRPWESNVGVDYLMEQITRILFEAEEHYVTSQAVKDTMWYLQWDNLGQLHTDADFALNQLVSAYNSYGEWDTRKYFAGVWLYWNHNGQDAAGNVILTEDPSADFESVYLPEEYSFDNGSFIIRAGSNVPNEKIQELYWAAKEVQAQMHRLAGVDVPVDGTGNADDVITAIVYNNKTQYDSAEYMFGIGGTNNGGKYIEQDGTLYTYDREVPLVSSFKLEELFRHEYTHAIVSKYIISGIYNETPLFWDNNWLRWYGEGIAEYLAGSTRTSIERRETMMNDILTPPTETGYFTVEEVLNADGTYGFSEYDYFYAFFDFAMRYNNGQYADIITEFSEILSDTDTDRANVNYQAYVNELSANTTLNADFQAHLQDMIRAYNNGEFTRVLVPGDYTANHSLRSLATIENDISSINGLNLTNVTISTDNSSRFFDTFTLRGTYRGNGSNGADADKLDMDNLINQALANLEGLWSGYNTVSGYFVDYQVINGDYQFDLVFHGLYTGEDITPPNNISPVAVADVPTAVEIGEIVTFDGSSSHDNDGTIVSYQWDFNDGSTSSREIARHSFSDAGIYEISLTVTDDQGAENTDSVTVTVRDIVLPENVESEPNNRKSDADSIQDNIDATLDADTGDHTDWFTFDVVSNGDVTIDVTSIGGDFNVEVEDENGVVVARPLRDNIVNLPAGTYYIIAYTWAGYPVVDYTISISSGTVITNDPPVAFAESSVLTADVGQSISFNAERSSDSDGTILSYEWNFDDGSTSTQTNPTHSFVSEGTFNVSLTVTDDQGASNTDTITITVGSTPPPGIILDETGTLDSTNAGVNYYFTASGSGTTTITLTSSSADDAITWVLYEAASGERVDWASQNGNVHEKTMNLNPGTEYEISIYTWDTLTINYDIVITE</sequence>
<name>A0ABT9IUV8_9BACL</name>
<keyword evidence="4" id="KW-1185">Reference proteome</keyword>
<dbReference type="PANTHER" id="PTHR46182">
    <property type="entry name" value="FI19480P1"/>
    <property type="match status" value="1"/>
</dbReference>
<proteinExistence type="predicted"/>
<dbReference type="Pfam" id="PF18911">
    <property type="entry name" value="PKD_4"/>
    <property type="match status" value="2"/>
</dbReference>
<dbReference type="InterPro" id="IPR029865">
    <property type="entry name" value="KIAA0319-like"/>
</dbReference>
<dbReference type="InterPro" id="IPR000601">
    <property type="entry name" value="PKD_dom"/>
</dbReference>
<dbReference type="Gene3D" id="2.60.120.380">
    <property type="match status" value="2"/>
</dbReference>
<accession>A0ABT9IUV8</accession>
<dbReference type="PRINTS" id="PR00931">
    <property type="entry name" value="MICOLLPTASE"/>
</dbReference>
<feature type="domain" description="PKD" evidence="2">
    <location>
        <begin position="742"/>
        <end position="823"/>
    </location>
</feature>
<protein>
    <submittedName>
        <fullName evidence="3">PKD domain-containing protein</fullName>
    </submittedName>
</protein>
<feature type="domain" description="PKD" evidence="2">
    <location>
        <begin position="944"/>
        <end position="1025"/>
    </location>
</feature>
<comment type="caution">
    <text evidence="3">The sequence shown here is derived from an EMBL/GenBank/DDBJ whole genome shotgun (WGS) entry which is preliminary data.</text>
</comment>
<dbReference type="PANTHER" id="PTHR46182:SF2">
    <property type="entry name" value="FI19480P1"/>
    <property type="match status" value="1"/>
</dbReference>
<dbReference type="Pfam" id="PF01752">
    <property type="entry name" value="Peptidase_M9"/>
    <property type="match status" value="1"/>
</dbReference>
<dbReference type="Gene3D" id="3.30.980.50">
    <property type="match status" value="1"/>
</dbReference>
<dbReference type="Gene3D" id="1.10.390.20">
    <property type="match status" value="1"/>
</dbReference>
<dbReference type="Gene3D" id="3.40.30.160">
    <property type="entry name" value="Collagenase ColT, N-terminal domain"/>
    <property type="match status" value="1"/>
</dbReference>